<dbReference type="Gene3D" id="2.130.10.10">
    <property type="entry name" value="YVTN repeat-like/Quinoprotein amine dehydrogenase"/>
    <property type="match status" value="1"/>
</dbReference>
<feature type="repeat" description="WD" evidence="4">
    <location>
        <begin position="766"/>
        <end position="797"/>
    </location>
</feature>
<evidence type="ECO:0000313" key="8">
    <source>
        <dbReference type="Proteomes" id="UP000887229"/>
    </source>
</evidence>
<dbReference type="InterPro" id="IPR006594">
    <property type="entry name" value="LisH"/>
</dbReference>
<dbReference type="InterPro" id="IPR011044">
    <property type="entry name" value="Quino_amine_DH_bsu"/>
</dbReference>
<protein>
    <submittedName>
        <fullName evidence="7">WD40-repeat-containing domain protein</fullName>
    </submittedName>
</protein>
<dbReference type="Pfam" id="PF00400">
    <property type="entry name" value="WD40"/>
    <property type="match status" value="3"/>
</dbReference>
<name>A0A9P8CQI5_9HYPO</name>
<sequence length="797" mass="86423">MSAEQSTVSSVNNTKQNLGEGLLTPLPHENISTHSKPYIAPYALALSRINEYCEKPPPAHDLCSITGRIRTLARPLQPHKVGSATYPNSPTISPRYYPSSQPAAELAEPGEPLSSESVPIPPSTRLPTNRAATANIASSTGQGAPDVTQPSRQVAGLRRRRAPDDEGDHHGTEDSRPGSPSKRRRHSKDRTDAMLGDDDVAVPANGDFAAHPRPRATKGILNGSGSANTTLNGASAAAATSSNGVSGGLDRHHRPRKYHGHDAEEVTRLIIQALDDMGYTEAAADVSRTSGFQLESPTVSNLKSAIMDGLWDEADELLEGALLEGAVDTDGAGGDGNGLVLAKGADRKTMRFRLKKQKYLELLEAGDTPGALHVLRSELTPLSSNIATTNFLSSLLLTTSADEVKSRAQWDGAKGTSRSELLSNICKSISPSVMLPEGRLGQVLQSFKRQQLDSCLFHTDPNTPTLYHNHSCPPERFPRHIALDLHDLDGEAWHVKWSPDGKSLAACGQRKVVVWDQDFNAVLTVDTRDFAREAARGNEGVGNIAWSPDSSKIAICLQDKYLRVYRLAVSPAFVLAGVWEADEPQDGVSILQTRRYNEPVSSCVWSLDGKSLVVGTLDPAASIVTVELEGSRETNWNRRDLRVQDMCGSPDGRWIVAMDDKRSIHVFNATTREQDYQLDLKGRPGSVCVCADSRHLLVNMTGGGEAQLIDLYTSTVVQKYKGHTLADEYIVRCTLGGAHESFVLSGSEDGYVYIWHKELGELVETIPGHAKRSNSVAWKPDDPSMFASCSDDGRVKM</sequence>
<dbReference type="Pfam" id="PF23627">
    <property type="entry name" value="LisH_WDR26"/>
    <property type="match status" value="1"/>
</dbReference>
<comment type="caution">
    <text evidence="7">The sequence shown here is derived from an EMBL/GenBank/DDBJ whole genome shotgun (WGS) entry which is preliminary data.</text>
</comment>
<dbReference type="SMART" id="SM00320">
    <property type="entry name" value="WD40"/>
    <property type="match status" value="6"/>
</dbReference>
<dbReference type="PROSITE" id="PS50082">
    <property type="entry name" value="WD_REPEATS_2"/>
    <property type="match status" value="1"/>
</dbReference>
<keyword evidence="8" id="KW-1185">Reference proteome</keyword>
<feature type="compositionally biased region" description="Polar residues" evidence="5">
    <location>
        <begin position="125"/>
        <end position="152"/>
    </location>
</feature>
<dbReference type="PANTHER" id="PTHR22838">
    <property type="entry name" value="WD REPEAT PROTEIN 26-RELATED"/>
    <property type="match status" value="1"/>
</dbReference>
<comment type="function">
    <text evidence="1">Involved in the proteasome-dependent degradation of fructose-1,6-bisphosphatase.</text>
</comment>
<evidence type="ECO:0000259" key="6">
    <source>
        <dbReference type="PROSITE" id="PS50897"/>
    </source>
</evidence>
<feature type="domain" description="CTLH" evidence="6">
    <location>
        <begin position="302"/>
        <end position="370"/>
    </location>
</feature>
<dbReference type="InterPro" id="IPR036322">
    <property type="entry name" value="WD40_repeat_dom_sf"/>
</dbReference>
<dbReference type="GO" id="GO:0034657">
    <property type="term" value="C:GID complex"/>
    <property type="evidence" value="ECO:0007669"/>
    <property type="project" value="TreeGrafter"/>
</dbReference>
<dbReference type="Proteomes" id="UP000887229">
    <property type="component" value="Unassembled WGS sequence"/>
</dbReference>
<dbReference type="PROSITE" id="PS50294">
    <property type="entry name" value="WD_REPEATS_REGION"/>
    <property type="match status" value="1"/>
</dbReference>
<dbReference type="PROSITE" id="PS50896">
    <property type="entry name" value="LISH"/>
    <property type="match status" value="1"/>
</dbReference>
<feature type="compositionally biased region" description="Low complexity" evidence="5">
    <location>
        <begin position="226"/>
        <end position="244"/>
    </location>
</feature>
<evidence type="ECO:0000256" key="2">
    <source>
        <dbReference type="ARBA" id="ARBA00022574"/>
    </source>
</evidence>
<keyword evidence="2 4" id="KW-0853">WD repeat</keyword>
<organism evidence="7 8">
    <name type="scientific">Emericellopsis atlantica</name>
    <dbReference type="NCBI Taxonomy" id="2614577"/>
    <lineage>
        <taxon>Eukaryota</taxon>
        <taxon>Fungi</taxon>
        <taxon>Dikarya</taxon>
        <taxon>Ascomycota</taxon>
        <taxon>Pezizomycotina</taxon>
        <taxon>Sordariomycetes</taxon>
        <taxon>Hypocreomycetidae</taxon>
        <taxon>Hypocreales</taxon>
        <taxon>Bionectriaceae</taxon>
        <taxon>Emericellopsis</taxon>
    </lineage>
</organism>
<proteinExistence type="predicted"/>
<accession>A0A9P8CQI5</accession>
<feature type="region of interest" description="Disordered" evidence="5">
    <location>
        <begin position="1"/>
        <end position="22"/>
    </location>
</feature>
<dbReference type="InterPro" id="IPR051350">
    <property type="entry name" value="WD_repeat-ST_regulator"/>
</dbReference>
<dbReference type="GO" id="GO:0043161">
    <property type="term" value="P:proteasome-mediated ubiquitin-dependent protein catabolic process"/>
    <property type="evidence" value="ECO:0007669"/>
    <property type="project" value="TreeGrafter"/>
</dbReference>
<dbReference type="SMART" id="SM00668">
    <property type="entry name" value="CTLH"/>
    <property type="match status" value="1"/>
</dbReference>
<gene>
    <name evidence="7" type="ORF">F5Z01DRAFT_635621</name>
</gene>
<evidence type="ECO:0000256" key="3">
    <source>
        <dbReference type="ARBA" id="ARBA00022737"/>
    </source>
</evidence>
<evidence type="ECO:0000256" key="1">
    <source>
        <dbReference type="ARBA" id="ARBA00002343"/>
    </source>
</evidence>
<evidence type="ECO:0000256" key="5">
    <source>
        <dbReference type="SAM" id="MobiDB-lite"/>
    </source>
</evidence>
<dbReference type="EMBL" id="MU251251">
    <property type="protein sequence ID" value="KAG9255342.1"/>
    <property type="molecule type" value="Genomic_DNA"/>
</dbReference>
<dbReference type="OrthoDB" id="972532at2759"/>
<evidence type="ECO:0000313" key="7">
    <source>
        <dbReference type="EMBL" id="KAG9255342.1"/>
    </source>
</evidence>
<dbReference type="PANTHER" id="PTHR22838:SF0">
    <property type="entry name" value="WD REPEAT-CONTAINING PROTEIN 26"/>
    <property type="match status" value="1"/>
</dbReference>
<feature type="compositionally biased region" description="Basic and acidic residues" evidence="5">
    <location>
        <begin position="162"/>
        <end position="176"/>
    </location>
</feature>
<dbReference type="AlphaFoldDB" id="A0A9P8CQI5"/>
<keyword evidence="3" id="KW-0677">Repeat</keyword>
<dbReference type="PROSITE" id="PS50897">
    <property type="entry name" value="CTLH"/>
    <property type="match status" value="1"/>
</dbReference>
<dbReference type="InterPro" id="IPR001680">
    <property type="entry name" value="WD40_rpt"/>
</dbReference>
<feature type="compositionally biased region" description="Polar residues" evidence="5">
    <location>
        <begin position="1"/>
        <end position="17"/>
    </location>
</feature>
<dbReference type="SUPFAM" id="SSF50969">
    <property type="entry name" value="YVTN repeat-like/Quinoprotein amine dehydrogenase"/>
    <property type="match status" value="1"/>
</dbReference>
<reference evidence="7" key="1">
    <citation type="journal article" date="2021" name="IMA Fungus">
        <title>Genomic characterization of three marine fungi, including Emericellopsis atlantica sp. nov. with signatures of a generalist lifestyle and marine biomass degradation.</title>
        <authorList>
            <person name="Hagestad O.C."/>
            <person name="Hou L."/>
            <person name="Andersen J.H."/>
            <person name="Hansen E.H."/>
            <person name="Altermark B."/>
            <person name="Li C."/>
            <person name="Kuhnert E."/>
            <person name="Cox R.J."/>
            <person name="Crous P.W."/>
            <person name="Spatafora J.W."/>
            <person name="Lail K."/>
            <person name="Amirebrahimi M."/>
            <person name="Lipzen A."/>
            <person name="Pangilinan J."/>
            <person name="Andreopoulos W."/>
            <person name="Hayes R.D."/>
            <person name="Ng V."/>
            <person name="Grigoriev I.V."/>
            <person name="Jackson S.A."/>
            <person name="Sutton T.D.S."/>
            <person name="Dobson A.D.W."/>
            <person name="Rama T."/>
        </authorList>
    </citation>
    <scope>NUCLEOTIDE SEQUENCE</scope>
    <source>
        <strain evidence="7">TS7</strain>
    </source>
</reference>
<feature type="compositionally biased region" description="Polar residues" evidence="5">
    <location>
        <begin position="85"/>
        <end position="102"/>
    </location>
</feature>
<dbReference type="RefSeq" id="XP_046119266.1">
    <property type="nucleotide sequence ID" value="XM_046262162.1"/>
</dbReference>
<dbReference type="InterPro" id="IPR015943">
    <property type="entry name" value="WD40/YVTN_repeat-like_dom_sf"/>
</dbReference>
<dbReference type="SUPFAM" id="SSF50978">
    <property type="entry name" value="WD40 repeat-like"/>
    <property type="match status" value="1"/>
</dbReference>
<evidence type="ECO:0000256" key="4">
    <source>
        <dbReference type="PROSITE-ProRule" id="PRU00221"/>
    </source>
</evidence>
<dbReference type="GeneID" id="70293065"/>
<dbReference type="InterPro" id="IPR006595">
    <property type="entry name" value="CTLH_C"/>
</dbReference>
<feature type="region of interest" description="Disordered" evidence="5">
    <location>
        <begin position="79"/>
        <end position="260"/>
    </location>
</feature>